<feature type="transmembrane region" description="Helical" evidence="1">
    <location>
        <begin position="134"/>
        <end position="155"/>
    </location>
</feature>
<evidence type="ECO:0000313" key="3">
    <source>
        <dbReference type="EMBL" id="BBH91406.1"/>
    </source>
</evidence>
<keyword evidence="1" id="KW-0472">Membrane</keyword>
<keyword evidence="1" id="KW-0812">Transmembrane</keyword>
<accession>A0A455SUV3</accession>
<dbReference type="GO" id="GO:0003677">
    <property type="term" value="F:DNA binding"/>
    <property type="evidence" value="ECO:0007669"/>
    <property type="project" value="InterPro"/>
</dbReference>
<gene>
    <name evidence="3" type="ORF">KTC_61570</name>
</gene>
<dbReference type="SUPFAM" id="SSF47413">
    <property type="entry name" value="lambda repressor-like DNA-binding domains"/>
    <property type="match status" value="1"/>
</dbReference>
<feature type="domain" description="HTH cro/C1-type" evidence="2">
    <location>
        <begin position="10"/>
        <end position="64"/>
    </location>
</feature>
<evidence type="ECO:0000259" key="2">
    <source>
        <dbReference type="PROSITE" id="PS50943"/>
    </source>
</evidence>
<evidence type="ECO:0000256" key="1">
    <source>
        <dbReference type="SAM" id="Phobius"/>
    </source>
</evidence>
<dbReference type="PROSITE" id="PS50943">
    <property type="entry name" value="HTH_CROC1"/>
    <property type="match status" value="1"/>
</dbReference>
<dbReference type="Pfam" id="PF01381">
    <property type="entry name" value="HTH_3"/>
    <property type="match status" value="1"/>
</dbReference>
<reference evidence="3" key="1">
    <citation type="submission" date="2018-12" db="EMBL/GenBank/DDBJ databases">
        <title>Novel natural products biosynthetic potential of the class Ktedonobacteria.</title>
        <authorList>
            <person name="Zheng Y."/>
            <person name="Saitou A."/>
            <person name="Wang C.M."/>
            <person name="Toyoda A."/>
            <person name="Minakuchi Y."/>
            <person name="Sekiguchi Y."/>
            <person name="Ueda K."/>
            <person name="Takano H."/>
            <person name="Sakai Y."/>
            <person name="Yokota A."/>
            <person name="Yabe S."/>
        </authorList>
    </citation>
    <scope>NUCLEOTIDE SEQUENCE</scope>
    <source>
        <strain evidence="3">COM3</strain>
    </source>
</reference>
<protein>
    <recommendedName>
        <fullName evidence="2">HTH cro/C1-type domain-containing protein</fullName>
    </recommendedName>
</protein>
<dbReference type="Gene3D" id="2.60.120.560">
    <property type="entry name" value="Exo-inulinase, domain 1"/>
    <property type="match status" value="1"/>
</dbReference>
<organism evidence="3">
    <name type="scientific">Thermosporothrix sp. COM3</name>
    <dbReference type="NCBI Taxonomy" id="2490863"/>
    <lineage>
        <taxon>Bacteria</taxon>
        <taxon>Bacillati</taxon>
        <taxon>Chloroflexota</taxon>
        <taxon>Ktedonobacteria</taxon>
        <taxon>Ktedonobacterales</taxon>
        <taxon>Thermosporotrichaceae</taxon>
        <taxon>Thermosporothrix</taxon>
    </lineage>
</organism>
<sequence>MSRQQFSQQLRRERELRGWSQARLAAELGTTPNTVSAWERGISLPSPFFREKLCALLERNAQEMGLIQAEAKEEALQDISYTTIEIPSNEQKPIEQTIFSHKTAPTNVAPQIINRPLDIPEETRPPANKKARKLLLLTAILLILSLLIGAGSIYLTAQQPNPYTQKGTLVLEDTLAAQNVHLNWQEGWNENHASCQFRREAYFSYQPLEGFFHACIAQATNYQNFAYEVEMTLLSGDYGGLIFRSMNSIDSKYYLFRIHTDGRYALKLYIDKVDDHAPMLAEGTSAAIRTGIAQTNLLAVVADKETISLYANHQKLATIQNNTYTHGQIGLFAGNEMQAPAEGFFRNLKVWTW</sequence>
<dbReference type="AlphaFoldDB" id="A0A455SUV3"/>
<dbReference type="Gene3D" id="1.10.260.40">
    <property type="entry name" value="lambda repressor-like DNA-binding domains"/>
    <property type="match status" value="1"/>
</dbReference>
<dbReference type="InterPro" id="IPR010982">
    <property type="entry name" value="Lambda_DNA-bd_dom_sf"/>
</dbReference>
<dbReference type="InterPro" id="IPR001387">
    <property type="entry name" value="Cro/C1-type_HTH"/>
</dbReference>
<name>A0A455SUV3_9CHLR</name>
<proteinExistence type="predicted"/>
<keyword evidence="1" id="KW-1133">Transmembrane helix</keyword>
<dbReference type="EMBL" id="AP019376">
    <property type="protein sequence ID" value="BBH91406.1"/>
    <property type="molecule type" value="Genomic_DNA"/>
</dbReference>
<dbReference type="SMART" id="SM00530">
    <property type="entry name" value="HTH_XRE"/>
    <property type="match status" value="1"/>
</dbReference>
<dbReference type="CDD" id="cd00093">
    <property type="entry name" value="HTH_XRE"/>
    <property type="match status" value="1"/>
</dbReference>